<dbReference type="GO" id="GO:0005886">
    <property type="term" value="C:plasma membrane"/>
    <property type="evidence" value="ECO:0007669"/>
    <property type="project" value="UniProtKB-SubCell"/>
</dbReference>
<feature type="transmembrane region" description="Helical" evidence="8">
    <location>
        <begin position="162"/>
        <end position="184"/>
    </location>
</feature>
<feature type="transmembrane region" description="Helical" evidence="8">
    <location>
        <begin position="129"/>
        <end position="156"/>
    </location>
</feature>
<keyword evidence="3" id="KW-0645">Protease</keyword>
<keyword evidence="4 8" id="KW-0812">Transmembrane</keyword>
<dbReference type="EMBL" id="MHCL01000016">
    <property type="protein sequence ID" value="OGY21087.1"/>
    <property type="molecule type" value="Genomic_DNA"/>
</dbReference>
<comment type="caution">
    <text evidence="9">The sequence shown here is derived from an EMBL/GenBank/DDBJ whole genome shotgun (WGS) entry which is preliminary data.</text>
</comment>
<dbReference type="NCBIfam" id="TIGR04178">
    <property type="entry name" value="exo_archaeo"/>
    <property type="match status" value="1"/>
</dbReference>
<evidence type="ECO:0000256" key="3">
    <source>
        <dbReference type="ARBA" id="ARBA00022670"/>
    </source>
</evidence>
<dbReference type="GO" id="GO:0006508">
    <property type="term" value="P:proteolysis"/>
    <property type="evidence" value="ECO:0007669"/>
    <property type="project" value="UniProtKB-KW"/>
</dbReference>
<evidence type="ECO:0000256" key="7">
    <source>
        <dbReference type="ARBA" id="ARBA00023136"/>
    </source>
</evidence>
<evidence type="ECO:0000256" key="6">
    <source>
        <dbReference type="ARBA" id="ARBA00022989"/>
    </source>
</evidence>
<dbReference type="GO" id="GO:0008233">
    <property type="term" value="F:peptidase activity"/>
    <property type="evidence" value="ECO:0007669"/>
    <property type="project" value="UniProtKB-KW"/>
</dbReference>
<keyword evidence="7 8" id="KW-0472">Membrane</keyword>
<evidence type="ECO:0008006" key="11">
    <source>
        <dbReference type="Google" id="ProtNLM"/>
    </source>
</evidence>
<organism evidence="9 10">
    <name type="scientific">Candidatus Chisholmbacteria bacterium RIFCSPLOWO2_01_FULL_49_14</name>
    <dbReference type="NCBI Taxonomy" id="1797593"/>
    <lineage>
        <taxon>Bacteria</taxon>
        <taxon>Candidatus Chisholmiibacteriota</taxon>
    </lineage>
</organism>
<proteinExistence type="predicted"/>
<evidence type="ECO:0000313" key="9">
    <source>
        <dbReference type="EMBL" id="OGY21087.1"/>
    </source>
</evidence>
<name>A0A1G1W114_9BACT</name>
<gene>
    <name evidence="9" type="ORF">A3A65_03265</name>
</gene>
<evidence type="ECO:0000256" key="5">
    <source>
        <dbReference type="ARBA" id="ARBA00022801"/>
    </source>
</evidence>
<dbReference type="Proteomes" id="UP000176723">
    <property type="component" value="Unassembled WGS sequence"/>
</dbReference>
<sequence>MQAGKMSNTPRAQKHTVQYILLISVLVLMFMPFMAVFNDLLTRIVMQLDFYQFLQKVVVPIEIRMVGVLLLPFGFRPQIVGEYLSIGGSNAFLIEIAWNCVGWQSLLFFILTSWVGLQGDRYTDFSKFKAWFIGFLGTFFVNLGRIAAVVLIAYYFGQNVAIVFHDIGSTMTVLVWLIVFWWFVYRFVLEERKRFEIEETVVV</sequence>
<feature type="transmembrane region" description="Helical" evidence="8">
    <location>
        <begin position="53"/>
        <end position="76"/>
    </location>
</feature>
<comment type="subcellular location">
    <subcellularLocation>
        <location evidence="1">Cell membrane</location>
        <topology evidence="1">Multi-pass membrane protein</topology>
    </subcellularLocation>
</comment>
<keyword evidence="2" id="KW-1003">Cell membrane</keyword>
<protein>
    <recommendedName>
        <fullName evidence="11">Exosortase/archaeosortase family protein</fullName>
    </recommendedName>
</protein>
<evidence type="ECO:0000256" key="4">
    <source>
        <dbReference type="ARBA" id="ARBA00022692"/>
    </source>
</evidence>
<evidence type="ECO:0000256" key="1">
    <source>
        <dbReference type="ARBA" id="ARBA00004651"/>
    </source>
</evidence>
<keyword evidence="6 8" id="KW-1133">Transmembrane helix</keyword>
<dbReference type="STRING" id="1797593.A3A65_03265"/>
<keyword evidence="5" id="KW-0378">Hydrolase</keyword>
<accession>A0A1G1W114</accession>
<feature type="transmembrane region" description="Helical" evidence="8">
    <location>
        <begin position="20"/>
        <end position="41"/>
    </location>
</feature>
<feature type="transmembrane region" description="Helical" evidence="8">
    <location>
        <begin position="96"/>
        <end position="117"/>
    </location>
</feature>
<dbReference type="InterPro" id="IPR026392">
    <property type="entry name" value="Exo/Archaeosortase_dom"/>
</dbReference>
<dbReference type="AlphaFoldDB" id="A0A1G1W114"/>
<evidence type="ECO:0000313" key="10">
    <source>
        <dbReference type="Proteomes" id="UP000176723"/>
    </source>
</evidence>
<evidence type="ECO:0000256" key="2">
    <source>
        <dbReference type="ARBA" id="ARBA00022475"/>
    </source>
</evidence>
<evidence type="ECO:0000256" key="8">
    <source>
        <dbReference type="SAM" id="Phobius"/>
    </source>
</evidence>
<reference evidence="9 10" key="1">
    <citation type="journal article" date="2016" name="Nat. Commun.">
        <title>Thousands of microbial genomes shed light on interconnected biogeochemical processes in an aquifer system.</title>
        <authorList>
            <person name="Anantharaman K."/>
            <person name="Brown C.T."/>
            <person name="Hug L.A."/>
            <person name="Sharon I."/>
            <person name="Castelle C.J."/>
            <person name="Probst A.J."/>
            <person name="Thomas B.C."/>
            <person name="Singh A."/>
            <person name="Wilkins M.J."/>
            <person name="Karaoz U."/>
            <person name="Brodie E.L."/>
            <person name="Williams K.H."/>
            <person name="Hubbard S.S."/>
            <person name="Banfield J.F."/>
        </authorList>
    </citation>
    <scope>NUCLEOTIDE SEQUENCE [LARGE SCALE GENOMIC DNA]</scope>
</reference>